<evidence type="ECO:0000256" key="1">
    <source>
        <dbReference type="SAM" id="MobiDB-lite"/>
    </source>
</evidence>
<dbReference type="AlphaFoldDB" id="A0A100WHQ1"/>
<dbReference type="EMBL" id="BCSY01000081">
    <property type="protein sequence ID" value="GAS98233.1"/>
    <property type="molecule type" value="Genomic_DNA"/>
</dbReference>
<organism evidence="2 3">
    <name type="scientific">Mycolicibacterium canariasense</name>
    <name type="common">Mycobacterium canariasense</name>
    <dbReference type="NCBI Taxonomy" id="228230"/>
    <lineage>
        <taxon>Bacteria</taxon>
        <taxon>Bacillati</taxon>
        <taxon>Actinomycetota</taxon>
        <taxon>Actinomycetes</taxon>
        <taxon>Mycobacteriales</taxon>
        <taxon>Mycobacteriaceae</taxon>
        <taxon>Mycolicibacterium</taxon>
    </lineage>
</organism>
<gene>
    <name evidence="2" type="ORF">RMCC_5198</name>
</gene>
<evidence type="ECO:0000313" key="2">
    <source>
        <dbReference type="EMBL" id="GAS98233.1"/>
    </source>
</evidence>
<accession>A0A100WHQ1</accession>
<feature type="region of interest" description="Disordered" evidence="1">
    <location>
        <begin position="84"/>
        <end position="104"/>
    </location>
</feature>
<reference evidence="3" key="2">
    <citation type="submission" date="2016-02" db="EMBL/GenBank/DDBJ databases">
        <title>Draft genome sequence of five rapidly growing Mycobacterium species.</title>
        <authorList>
            <person name="Katahira K."/>
            <person name="Gotou Y."/>
            <person name="Iida K."/>
            <person name="Ogura Y."/>
            <person name="Hayashi T."/>
        </authorList>
    </citation>
    <scope>NUCLEOTIDE SEQUENCE [LARGE SCALE GENOMIC DNA]</scope>
    <source>
        <strain evidence="3">JCM15298</strain>
    </source>
</reference>
<comment type="caution">
    <text evidence="2">The sequence shown here is derived from an EMBL/GenBank/DDBJ whole genome shotgun (WGS) entry which is preliminary data.</text>
</comment>
<reference evidence="3" key="1">
    <citation type="journal article" date="2016" name="Genome Announc.">
        <title>Draft Genome Sequences of Five Rapidly Growing Mycobacterium Species, M. thermoresistibile, M. fortuitum subsp. acetamidolyticum, M. canariasense, M. brisbanense, and M. novocastrense.</title>
        <authorList>
            <person name="Katahira K."/>
            <person name="Ogura Y."/>
            <person name="Gotoh Y."/>
            <person name="Hayashi T."/>
        </authorList>
    </citation>
    <scope>NUCLEOTIDE SEQUENCE [LARGE SCALE GENOMIC DNA]</scope>
    <source>
        <strain evidence="3">JCM15298</strain>
    </source>
</reference>
<proteinExistence type="predicted"/>
<name>A0A100WHQ1_MYCCR</name>
<protein>
    <submittedName>
        <fullName evidence="2">Uncharacterized protein</fullName>
    </submittedName>
</protein>
<evidence type="ECO:0000313" key="3">
    <source>
        <dbReference type="Proteomes" id="UP000069443"/>
    </source>
</evidence>
<keyword evidence="3" id="KW-1185">Reference proteome</keyword>
<sequence length="104" mass="11193">MPRTATHIHNVAGHPDDLDKGFDRVPFEGGLVGLGKHGGVLVGKRVVSRLCHVVTMAFRRFGDASIPGRAVAVWGDVDVGVQGGQNSPMSPKWARNTIRPSARW</sequence>
<dbReference type="Proteomes" id="UP000069443">
    <property type="component" value="Unassembled WGS sequence"/>
</dbReference>